<comment type="caution">
    <text evidence="4">The sequence shown here is derived from an EMBL/GenBank/DDBJ whole genome shotgun (WGS) entry which is preliminary data.</text>
</comment>
<dbReference type="InterPro" id="IPR011010">
    <property type="entry name" value="DNA_brk_join_enz"/>
</dbReference>
<keyword evidence="2" id="KW-0233">DNA recombination</keyword>
<dbReference type="InterPro" id="IPR025269">
    <property type="entry name" value="SAM-like_dom"/>
</dbReference>
<evidence type="ECO:0000259" key="3">
    <source>
        <dbReference type="Pfam" id="PF13102"/>
    </source>
</evidence>
<proteinExistence type="predicted"/>
<dbReference type="InterPro" id="IPR013762">
    <property type="entry name" value="Integrase-like_cat_sf"/>
</dbReference>
<protein>
    <submittedName>
        <fullName evidence="4">Tyrosine-type recombinase/integrase</fullName>
    </submittedName>
</protein>
<feature type="domain" description="Phage integrase SAM-like" evidence="3">
    <location>
        <begin position="32"/>
        <end position="112"/>
    </location>
</feature>
<dbReference type="Pfam" id="PF13102">
    <property type="entry name" value="Phage_int_SAM_5"/>
    <property type="match status" value="1"/>
</dbReference>
<dbReference type="Proteomes" id="UP001597112">
    <property type="component" value="Unassembled WGS sequence"/>
</dbReference>
<organism evidence="4 5">
    <name type="scientific">Ohtaekwangia kribbensis</name>
    <dbReference type="NCBI Taxonomy" id="688913"/>
    <lineage>
        <taxon>Bacteria</taxon>
        <taxon>Pseudomonadati</taxon>
        <taxon>Bacteroidota</taxon>
        <taxon>Cytophagia</taxon>
        <taxon>Cytophagales</taxon>
        <taxon>Fulvivirgaceae</taxon>
        <taxon>Ohtaekwangia</taxon>
    </lineage>
</organism>
<evidence type="ECO:0000256" key="2">
    <source>
        <dbReference type="ARBA" id="ARBA00023172"/>
    </source>
</evidence>
<evidence type="ECO:0000313" key="4">
    <source>
        <dbReference type="EMBL" id="MFD0998099.1"/>
    </source>
</evidence>
<reference evidence="5" key="1">
    <citation type="journal article" date="2019" name="Int. J. Syst. Evol. Microbiol.">
        <title>The Global Catalogue of Microorganisms (GCM) 10K type strain sequencing project: providing services to taxonomists for standard genome sequencing and annotation.</title>
        <authorList>
            <consortium name="The Broad Institute Genomics Platform"/>
            <consortium name="The Broad Institute Genome Sequencing Center for Infectious Disease"/>
            <person name="Wu L."/>
            <person name="Ma J."/>
        </authorList>
    </citation>
    <scope>NUCLEOTIDE SEQUENCE [LARGE SCALE GENOMIC DNA]</scope>
    <source>
        <strain evidence="5">CCUG 58938</strain>
    </source>
</reference>
<keyword evidence="1" id="KW-0238">DNA-binding</keyword>
<evidence type="ECO:0000313" key="5">
    <source>
        <dbReference type="Proteomes" id="UP001597112"/>
    </source>
</evidence>
<dbReference type="InterPro" id="IPR010998">
    <property type="entry name" value="Integrase_recombinase_N"/>
</dbReference>
<sequence length="212" mass="25085">MPKYATNSRLSCVGDVEHFKGLIHYRVVVFLSYYIESKRFNHHRRTTLNHLKNFMEDRPLPINRVTTEWMKSFETHLLNTVSENTALNYLTNINGALSQLVREQIIPRNPWHAVPKHERIKKKDVMRTAWTLEQLQLLADTPCDINPEFKQAYFFACFTGLRWSDVHKLTWSSIIQKNIGNHDDWFIYFEQQKTAAVEYFPLSGWNQVVIIS</sequence>
<accession>A0ABW3JWA1</accession>
<evidence type="ECO:0000256" key="1">
    <source>
        <dbReference type="ARBA" id="ARBA00023125"/>
    </source>
</evidence>
<dbReference type="EMBL" id="JBHTKA010000001">
    <property type="protein sequence ID" value="MFD0998099.1"/>
    <property type="molecule type" value="Genomic_DNA"/>
</dbReference>
<dbReference type="Gene3D" id="1.10.443.10">
    <property type="entry name" value="Intergrase catalytic core"/>
    <property type="match status" value="1"/>
</dbReference>
<dbReference type="RefSeq" id="WP_377574216.1">
    <property type="nucleotide sequence ID" value="NZ_JBHTKA010000001.1"/>
</dbReference>
<gene>
    <name evidence="4" type="ORF">ACFQ21_02235</name>
</gene>
<keyword evidence="5" id="KW-1185">Reference proteome</keyword>
<name>A0ABW3JWA1_9BACT</name>
<dbReference type="Gene3D" id="1.10.150.130">
    <property type="match status" value="1"/>
</dbReference>
<dbReference type="SUPFAM" id="SSF56349">
    <property type="entry name" value="DNA breaking-rejoining enzymes"/>
    <property type="match status" value="1"/>
</dbReference>